<comment type="cofactor">
    <cofactor evidence="1">
        <name>[4Fe-4S] cluster</name>
        <dbReference type="ChEBI" id="CHEBI:49883"/>
    </cofactor>
</comment>
<dbReference type="PANTHER" id="PTHR30109">
    <property type="entry name" value="HYDROXYLAMINE REDUCTASE"/>
    <property type="match status" value="1"/>
</dbReference>
<keyword evidence="2 9" id="KW-0004">4Fe-4S</keyword>
<evidence type="ECO:0000313" key="11">
    <source>
        <dbReference type="Proteomes" id="UP001594351"/>
    </source>
</evidence>
<dbReference type="InterPro" id="IPR010047">
    <property type="entry name" value="CODH"/>
</dbReference>
<evidence type="ECO:0000256" key="1">
    <source>
        <dbReference type="ARBA" id="ARBA00001966"/>
    </source>
</evidence>
<dbReference type="Proteomes" id="UP001594351">
    <property type="component" value="Unassembled WGS sequence"/>
</dbReference>
<dbReference type="InterPro" id="IPR011254">
    <property type="entry name" value="Prismane-like_sf"/>
</dbReference>
<keyword evidence="7 9" id="KW-0411">Iron-sulfur</keyword>
<dbReference type="EMBL" id="JBHPBY010000429">
    <property type="protein sequence ID" value="MFC1853128.1"/>
    <property type="molecule type" value="Genomic_DNA"/>
</dbReference>
<evidence type="ECO:0000256" key="9">
    <source>
        <dbReference type="PIRNR" id="PIRNR005023"/>
    </source>
</evidence>
<reference evidence="10 11" key="1">
    <citation type="submission" date="2024-09" db="EMBL/GenBank/DDBJ databases">
        <title>Laminarin stimulates single cell rates of sulfate reduction while oxygen inhibits transcriptomic activity in coastal marine sediment.</title>
        <authorList>
            <person name="Lindsay M."/>
            <person name="Orcutt B."/>
            <person name="Emerson D."/>
            <person name="Stepanauskas R."/>
            <person name="D'Angelo T."/>
        </authorList>
    </citation>
    <scope>NUCLEOTIDE SEQUENCE [LARGE SCALE GENOMIC DNA]</scope>
    <source>
        <strain evidence="10">SAG AM-311-K15</strain>
    </source>
</reference>
<comment type="caution">
    <text evidence="10">The sequence shown here is derived from an EMBL/GenBank/DDBJ whole genome shotgun (WGS) entry which is preliminary data.</text>
</comment>
<protein>
    <recommendedName>
        <fullName evidence="9">Carbon monoxide dehydrogenase</fullName>
        <ecNumber evidence="9">1.2.7.4</ecNumber>
    </recommendedName>
</protein>
<proteinExistence type="predicted"/>
<sequence>MTDSKIPYDQASRDIFKGAGELSVATIWQRMADLDPQCGFGLLGNCCSNCNLGPCRIDPFGERAEVGACGATIDTIAARNLVRSIAAGCAAHSDHGRELVLHLAKVAQSINPSAEIKEPEKLKLLAQEMNIKTAGEEFRTVVEKVSEACLSQFTRHEGGAQFIKRAPQKRQEIWTELGITPGGIDRDIVEVLHRTNIGVDNDYQNLLFSGMKAALNDGWGGSMIATELTDILFGSPQPVRSQVNLGVLKKDAVNILIHGHEPIFANSMADMAQNKELLAKARERGAEDINIAGICCTASELLMRKGIPVAGSFLQQELALMTRAVDLMLVNYQCVMPSLANFARCFQSYIFTTSPKALFPGIEYVDVESNPDQEAEKLINLAIDAFEKRKNKAVNIPTAKMDVVAGFTPDNIRYHLGGYFRGSYRPLNDNIANGYIRGIAAIVGCDNPKMKSGEGHIQVVKELLKNDVLVIQTGCAATACAKEGLLKPEAAFEFAGAGLQQICEAIGIPPVLHNGSCVDNSRILLECAEMVKEGGLGEDISELPVAAAAPEWMSEKAIAISWYAVASGVLTVLGAPFRITGSQAVYKYLTQDIEQLVGGKFVFEADPLRIAHIMIEHINDQRAKLKLQPMKYTPKSDTVAVGNI</sequence>
<dbReference type="InterPro" id="IPR004137">
    <property type="entry name" value="HCP/CODH"/>
</dbReference>
<evidence type="ECO:0000313" key="10">
    <source>
        <dbReference type="EMBL" id="MFC1853128.1"/>
    </source>
</evidence>
<keyword evidence="11" id="KW-1185">Reference proteome</keyword>
<dbReference type="Gene3D" id="3.40.50.2030">
    <property type="match status" value="2"/>
</dbReference>
<evidence type="ECO:0000256" key="3">
    <source>
        <dbReference type="ARBA" id="ARBA00022596"/>
    </source>
</evidence>
<dbReference type="InterPro" id="IPR016099">
    <property type="entry name" value="Prismane-like_a/b-sand"/>
</dbReference>
<dbReference type="SUPFAM" id="SSF56821">
    <property type="entry name" value="Prismane protein-like"/>
    <property type="match status" value="1"/>
</dbReference>
<dbReference type="PIRSF" id="PIRSF005023">
    <property type="entry name" value="CODH"/>
    <property type="match status" value="1"/>
</dbReference>
<keyword evidence="6 9" id="KW-0408">Iron</keyword>
<dbReference type="EC" id="1.2.7.4" evidence="9"/>
<evidence type="ECO:0000256" key="7">
    <source>
        <dbReference type="ARBA" id="ARBA00023014"/>
    </source>
</evidence>
<name>A0ABV6Z3X3_UNCC1</name>
<evidence type="ECO:0000256" key="8">
    <source>
        <dbReference type="ARBA" id="ARBA00048733"/>
    </source>
</evidence>
<dbReference type="NCBIfam" id="TIGR01702">
    <property type="entry name" value="CO_DH_cata"/>
    <property type="match status" value="1"/>
</dbReference>
<comment type="catalytic activity">
    <reaction evidence="8 9">
        <text>CO + 2 oxidized [2Fe-2S]-[ferredoxin] + H2O = 2 reduced [2Fe-2S]-[ferredoxin] + CO2 + 2 H(+)</text>
        <dbReference type="Rhea" id="RHEA:21040"/>
        <dbReference type="Rhea" id="RHEA-COMP:10000"/>
        <dbReference type="Rhea" id="RHEA-COMP:10001"/>
        <dbReference type="ChEBI" id="CHEBI:15377"/>
        <dbReference type="ChEBI" id="CHEBI:15378"/>
        <dbReference type="ChEBI" id="CHEBI:16526"/>
        <dbReference type="ChEBI" id="CHEBI:17245"/>
        <dbReference type="ChEBI" id="CHEBI:33737"/>
        <dbReference type="ChEBI" id="CHEBI:33738"/>
        <dbReference type="EC" id="1.2.7.4"/>
    </reaction>
</comment>
<dbReference type="Pfam" id="PF03063">
    <property type="entry name" value="Prismane"/>
    <property type="match status" value="1"/>
</dbReference>
<dbReference type="InterPro" id="IPR016101">
    <property type="entry name" value="CO_DH_a-bundle"/>
</dbReference>
<evidence type="ECO:0000256" key="6">
    <source>
        <dbReference type="ARBA" id="ARBA00023004"/>
    </source>
</evidence>
<keyword evidence="3" id="KW-0533">Nickel</keyword>
<evidence type="ECO:0000256" key="4">
    <source>
        <dbReference type="ARBA" id="ARBA00022723"/>
    </source>
</evidence>
<organism evidence="10 11">
    <name type="scientific">candidate division CSSED10-310 bacterium</name>
    <dbReference type="NCBI Taxonomy" id="2855610"/>
    <lineage>
        <taxon>Bacteria</taxon>
        <taxon>Bacteria division CSSED10-310</taxon>
    </lineage>
</organism>
<evidence type="ECO:0000256" key="5">
    <source>
        <dbReference type="ARBA" id="ARBA00023002"/>
    </source>
</evidence>
<dbReference type="Gene3D" id="1.20.1270.30">
    <property type="match status" value="1"/>
</dbReference>
<dbReference type="PANTHER" id="PTHR30109:SF4">
    <property type="entry name" value="CARBON MONOXIDE DEHYDROGENASE"/>
    <property type="match status" value="1"/>
</dbReference>
<gene>
    <name evidence="10" type="primary">cooS</name>
    <name evidence="10" type="ORF">ACFL27_23265</name>
</gene>
<keyword evidence="5 9" id="KW-0560">Oxidoreductase</keyword>
<evidence type="ECO:0000256" key="2">
    <source>
        <dbReference type="ARBA" id="ARBA00022485"/>
    </source>
</evidence>
<dbReference type="GO" id="GO:0043885">
    <property type="term" value="F:anaerobic carbon-monoxide dehydrogenase activity"/>
    <property type="evidence" value="ECO:0007669"/>
    <property type="project" value="UniProtKB-EC"/>
</dbReference>
<keyword evidence="4 9" id="KW-0479">Metal-binding</keyword>
<accession>A0ABV6Z3X3</accession>